<dbReference type="Gene3D" id="3.30.460.40">
    <property type="match status" value="1"/>
</dbReference>
<evidence type="ECO:0008006" key="3">
    <source>
        <dbReference type="Google" id="ProtNLM"/>
    </source>
</evidence>
<evidence type="ECO:0000313" key="1">
    <source>
        <dbReference type="EMBL" id="KAA2242599.1"/>
    </source>
</evidence>
<accession>A0A5B2VX70</accession>
<gene>
    <name evidence="1" type="ORF">F0L74_08670</name>
</gene>
<evidence type="ECO:0000313" key="2">
    <source>
        <dbReference type="Proteomes" id="UP000324611"/>
    </source>
</evidence>
<sequence>MGTIFNDDFRDFIQAMNNQNVDYILVGGYAVILHGYRRVTGDMDIWVKRTSENYAKLTRAFAQFGLPLFDMTEQNFLNAAATDVFSYGRPPVSIDIITELKGVKFDDAFSKAQIFNEDGLMIRFLHLNNLIEAKKAAGRHKDLDDIEKLTSGD</sequence>
<reference evidence="1 2" key="1">
    <citation type="submission" date="2019-09" db="EMBL/GenBank/DDBJ databases">
        <title>Chitinophaga ginsengihumi sp. nov., isolated from soil of ginseng rhizosphere.</title>
        <authorList>
            <person name="Lee J."/>
        </authorList>
    </citation>
    <scope>NUCLEOTIDE SEQUENCE [LARGE SCALE GENOMIC DNA]</scope>
    <source>
        <strain evidence="1 2">BN140078</strain>
    </source>
</reference>
<dbReference type="SUPFAM" id="SSF81301">
    <property type="entry name" value="Nucleotidyltransferase"/>
    <property type="match status" value="1"/>
</dbReference>
<proteinExistence type="predicted"/>
<protein>
    <recommendedName>
        <fullName evidence="3">Nucleotidyltransferase DUF2204</fullName>
    </recommendedName>
</protein>
<organism evidence="1 2">
    <name type="scientific">Chitinophaga agrisoli</name>
    <dbReference type="NCBI Taxonomy" id="2607653"/>
    <lineage>
        <taxon>Bacteria</taxon>
        <taxon>Pseudomonadati</taxon>
        <taxon>Bacteroidota</taxon>
        <taxon>Chitinophagia</taxon>
        <taxon>Chitinophagales</taxon>
        <taxon>Chitinophagaceae</taxon>
        <taxon>Chitinophaga</taxon>
    </lineage>
</organism>
<comment type="caution">
    <text evidence="1">The sequence shown here is derived from an EMBL/GenBank/DDBJ whole genome shotgun (WGS) entry which is preliminary data.</text>
</comment>
<name>A0A5B2VX70_9BACT</name>
<keyword evidence="2" id="KW-1185">Reference proteome</keyword>
<dbReference type="InterPro" id="IPR043519">
    <property type="entry name" value="NT_sf"/>
</dbReference>
<dbReference type="AlphaFoldDB" id="A0A5B2VX70"/>
<dbReference type="RefSeq" id="WP_149837471.1">
    <property type="nucleotide sequence ID" value="NZ_VUOC01000002.1"/>
</dbReference>
<reference evidence="1 2" key="2">
    <citation type="submission" date="2019-09" db="EMBL/GenBank/DDBJ databases">
        <authorList>
            <person name="Jin C."/>
        </authorList>
    </citation>
    <scope>NUCLEOTIDE SEQUENCE [LARGE SCALE GENOMIC DNA]</scope>
    <source>
        <strain evidence="1 2">BN140078</strain>
    </source>
</reference>
<dbReference type="EMBL" id="VUOC01000002">
    <property type="protein sequence ID" value="KAA2242599.1"/>
    <property type="molecule type" value="Genomic_DNA"/>
</dbReference>
<dbReference type="Proteomes" id="UP000324611">
    <property type="component" value="Unassembled WGS sequence"/>
</dbReference>